<dbReference type="InterPro" id="IPR000683">
    <property type="entry name" value="Gfo/Idh/MocA-like_OxRdtase_N"/>
</dbReference>
<dbReference type="GO" id="GO:0000166">
    <property type="term" value="F:nucleotide binding"/>
    <property type="evidence" value="ECO:0007669"/>
    <property type="project" value="InterPro"/>
</dbReference>
<gene>
    <name evidence="4" type="ORF">RYF40_006224</name>
</gene>
<sequence length="154" mass="17275">MFPSQLPKPRHPAAAAIPSLRWAIIGPGWIAERFVKSLKELSRQRVVAVSSRTQQKADSFAARWGIPQAYAQVDEMLARPDIDAVYVATPHNHHFPDGLRVLQAGKHVLIEKPFALNRREGAALKAEALKQGKLAMEAMWCDYAPKYDVIRQLL</sequence>
<dbReference type="InterPro" id="IPR036291">
    <property type="entry name" value="NAD(P)-bd_dom_sf"/>
</dbReference>
<protein>
    <submittedName>
        <fullName evidence="4">Gfo/Idh/MocA family oxidoreductase</fullName>
    </submittedName>
</protein>
<dbReference type="AlphaFoldDB" id="A0AAI9E481"/>
<dbReference type="EMBL" id="ABNOCX020000056">
    <property type="protein sequence ID" value="EML7085651.1"/>
    <property type="molecule type" value="Genomic_DNA"/>
</dbReference>
<dbReference type="GO" id="GO:0016491">
    <property type="term" value="F:oxidoreductase activity"/>
    <property type="evidence" value="ECO:0007669"/>
    <property type="project" value="UniProtKB-KW"/>
</dbReference>
<dbReference type="Gene3D" id="3.40.50.720">
    <property type="entry name" value="NAD(P)-binding Rossmann-like Domain"/>
    <property type="match status" value="1"/>
</dbReference>
<evidence type="ECO:0000256" key="1">
    <source>
        <dbReference type="ARBA" id="ARBA00010928"/>
    </source>
</evidence>
<feature type="domain" description="Gfo/Idh/MocA-like oxidoreductase N-terminal" evidence="3">
    <location>
        <begin position="20"/>
        <end position="136"/>
    </location>
</feature>
<dbReference type="SUPFAM" id="SSF51735">
    <property type="entry name" value="NAD(P)-binding Rossmann-fold domains"/>
    <property type="match status" value="1"/>
</dbReference>
<comment type="similarity">
    <text evidence="1">Belongs to the Gfo/Idh/MocA family.</text>
</comment>
<dbReference type="PANTHER" id="PTHR22604:SF105">
    <property type="entry name" value="TRANS-1,2-DIHYDROBENZENE-1,2-DIOL DEHYDROGENASE"/>
    <property type="match status" value="1"/>
</dbReference>
<organism evidence="4">
    <name type="scientific">Klebsiella oxytoca</name>
    <dbReference type="NCBI Taxonomy" id="571"/>
    <lineage>
        <taxon>Bacteria</taxon>
        <taxon>Pseudomonadati</taxon>
        <taxon>Pseudomonadota</taxon>
        <taxon>Gammaproteobacteria</taxon>
        <taxon>Enterobacterales</taxon>
        <taxon>Enterobacteriaceae</taxon>
        <taxon>Klebsiella/Raoultella group</taxon>
        <taxon>Klebsiella</taxon>
    </lineage>
</organism>
<feature type="non-terminal residue" evidence="4">
    <location>
        <position position="154"/>
    </location>
</feature>
<reference evidence="4" key="1">
    <citation type="submission" date="2024-02" db="EMBL/GenBank/DDBJ databases">
        <authorList>
            <consortium name="Clinical and Environmental Microbiology Branch: Whole genome sequencing antimicrobial resistance pathogens in the healthcare setting"/>
        </authorList>
    </citation>
    <scope>NUCLEOTIDE SEQUENCE</scope>
    <source>
        <strain evidence="4">2023BB-00086</strain>
    </source>
</reference>
<proteinExistence type="inferred from homology"/>
<evidence type="ECO:0000313" key="4">
    <source>
        <dbReference type="EMBL" id="EML7085651.1"/>
    </source>
</evidence>
<dbReference type="InterPro" id="IPR050984">
    <property type="entry name" value="Gfo/Idh/MocA_domain"/>
</dbReference>
<keyword evidence="2" id="KW-0560">Oxidoreductase</keyword>
<evidence type="ECO:0000256" key="2">
    <source>
        <dbReference type="ARBA" id="ARBA00023002"/>
    </source>
</evidence>
<comment type="caution">
    <text evidence="4">The sequence shown here is derived from an EMBL/GenBank/DDBJ whole genome shotgun (WGS) entry which is preliminary data.</text>
</comment>
<evidence type="ECO:0000259" key="3">
    <source>
        <dbReference type="Pfam" id="PF01408"/>
    </source>
</evidence>
<name>A0AAI9E481_KLEOX</name>
<accession>A0AAI9E481</accession>
<dbReference type="PANTHER" id="PTHR22604">
    <property type="entry name" value="OXIDOREDUCTASES"/>
    <property type="match status" value="1"/>
</dbReference>
<dbReference type="Pfam" id="PF01408">
    <property type="entry name" value="GFO_IDH_MocA"/>
    <property type="match status" value="1"/>
</dbReference>